<proteinExistence type="predicted"/>
<dbReference type="PANTHER" id="PTHR12111:SF4">
    <property type="entry name" value="SPLICING FACTOR YJU2"/>
    <property type="match status" value="1"/>
</dbReference>
<dbReference type="Pfam" id="PF04502">
    <property type="entry name" value="Saf4_Yju2"/>
    <property type="match status" value="1"/>
</dbReference>
<dbReference type="GeneID" id="104753337"/>
<name>A0ABM0WP00_CAMSA</name>
<protein>
    <submittedName>
        <fullName evidence="3">Coiled-coil domain-containing protein 94 homolog</fullName>
    </submittedName>
</protein>
<organism evidence="2 3">
    <name type="scientific">Camelina sativa</name>
    <name type="common">False flax</name>
    <name type="synonym">Myagrum sativum</name>
    <dbReference type="NCBI Taxonomy" id="90675"/>
    <lineage>
        <taxon>Eukaryota</taxon>
        <taxon>Viridiplantae</taxon>
        <taxon>Streptophyta</taxon>
        <taxon>Embryophyta</taxon>
        <taxon>Tracheophyta</taxon>
        <taxon>Spermatophyta</taxon>
        <taxon>Magnoliopsida</taxon>
        <taxon>eudicotyledons</taxon>
        <taxon>Gunneridae</taxon>
        <taxon>Pentapetalae</taxon>
        <taxon>rosids</taxon>
        <taxon>malvids</taxon>
        <taxon>Brassicales</taxon>
        <taxon>Brassicaceae</taxon>
        <taxon>Camelineae</taxon>
        <taxon>Camelina</taxon>
    </lineage>
</organism>
<evidence type="ECO:0000256" key="1">
    <source>
        <dbReference type="SAM" id="MobiDB-lite"/>
    </source>
</evidence>
<feature type="compositionally biased region" description="Basic and acidic residues" evidence="1">
    <location>
        <begin position="112"/>
        <end position="121"/>
    </location>
</feature>
<reference evidence="3" key="2">
    <citation type="submission" date="2025-08" db="UniProtKB">
        <authorList>
            <consortium name="RefSeq"/>
        </authorList>
    </citation>
    <scope>IDENTIFICATION</scope>
    <source>
        <tissue evidence="3">Leaf</tissue>
    </source>
</reference>
<evidence type="ECO:0000313" key="3">
    <source>
        <dbReference type="RefSeq" id="XP_010473905.1"/>
    </source>
</evidence>
<gene>
    <name evidence="3" type="primary">LOC104753337</name>
</gene>
<feature type="region of interest" description="Disordered" evidence="1">
    <location>
        <begin position="109"/>
        <end position="131"/>
    </location>
</feature>
<reference evidence="2" key="1">
    <citation type="journal article" date="2014" name="Nat. Commun.">
        <title>The emerging biofuel crop Camelina sativa retains a highly undifferentiated hexaploid genome structure.</title>
        <authorList>
            <person name="Kagale S."/>
            <person name="Koh C."/>
            <person name="Nixon J."/>
            <person name="Bollina V."/>
            <person name="Clarke W.E."/>
            <person name="Tuteja R."/>
            <person name="Spillane C."/>
            <person name="Robinson S.J."/>
            <person name="Links M.G."/>
            <person name="Clarke C."/>
            <person name="Higgins E.E."/>
            <person name="Huebert T."/>
            <person name="Sharpe A.G."/>
            <person name="Parkin I.A."/>
        </authorList>
    </citation>
    <scope>NUCLEOTIDE SEQUENCE [LARGE SCALE GENOMIC DNA]</scope>
    <source>
        <strain evidence="2">cv. DH55</strain>
    </source>
</reference>
<accession>A0ABM0WP00</accession>
<evidence type="ECO:0000313" key="2">
    <source>
        <dbReference type="Proteomes" id="UP000694864"/>
    </source>
</evidence>
<dbReference type="RefSeq" id="XP_010473905.1">
    <property type="nucleotide sequence ID" value="XM_010475603.1"/>
</dbReference>
<dbReference type="Proteomes" id="UP000694864">
    <property type="component" value="Chromosome 16"/>
</dbReference>
<sequence>MGERKVLHKYYPTNSDPSNVLRIQIPKNQQNKVRAMLPFPIRCNTCGNYMKAGTRINCLQEEVTGETYLVIKIYRFYFKCSKCCAELILKTDPKNSSFVVESGATRVTSLAEQHDEEKQADESEDTMNSLD</sequence>
<dbReference type="InterPro" id="IPR007590">
    <property type="entry name" value="Saf4/Yju2"/>
</dbReference>
<keyword evidence="2" id="KW-1185">Reference proteome</keyword>
<dbReference type="PANTHER" id="PTHR12111">
    <property type="entry name" value="SPLICING FACTOR YJU2"/>
    <property type="match status" value="1"/>
</dbReference>